<reference evidence="1" key="1">
    <citation type="journal article" date="2013" name="Environ. Microbiol.">
        <title>Microbiota from the distal guts of lean and obese adolescents exhibit partial functional redundancy besides clear differences in community structure.</title>
        <authorList>
            <person name="Ferrer M."/>
            <person name="Ruiz A."/>
            <person name="Lanza F."/>
            <person name="Haange S.B."/>
            <person name="Oberbach A."/>
            <person name="Till H."/>
            <person name="Bargiela R."/>
            <person name="Campoy C."/>
            <person name="Segura M.T."/>
            <person name="Richter M."/>
            <person name="von Bergen M."/>
            <person name="Seifert J."/>
            <person name="Suarez A."/>
        </authorList>
    </citation>
    <scope>NUCLEOTIDE SEQUENCE</scope>
</reference>
<dbReference type="EMBL" id="AJWY01014594">
    <property type="protein sequence ID" value="EKC43298.1"/>
    <property type="molecule type" value="Genomic_DNA"/>
</dbReference>
<name>K1RC39_9ZZZZ</name>
<sequence length="67" mass="7445">MAFEHLCGQVMTDSNGTTYIISDNFSVIYPGDAHPTYTSGLIFLRLKIDKSSITVTTGKQTYNIPDR</sequence>
<dbReference type="AlphaFoldDB" id="K1RC39"/>
<feature type="non-terminal residue" evidence="1">
    <location>
        <position position="67"/>
    </location>
</feature>
<organism evidence="1">
    <name type="scientific">human gut metagenome</name>
    <dbReference type="NCBI Taxonomy" id="408170"/>
    <lineage>
        <taxon>unclassified sequences</taxon>
        <taxon>metagenomes</taxon>
        <taxon>organismal metagenomes</taxon>
    </lineage>
</organism>
<gene>
    <name evidence="1" type="ORF">LEA_21211</name>
</gene>
<proteinExistence type="predicted"/>
<protein>
    <submittedName>
        <fullName evidence="1">Uncharacterized protein</fullName>
    </submittedName>
</protein>
<comment type="caution">
    <text evidence="1">The sequence shown here is derived from an EMBL/GenBank/DDBJ whole genome shotgun (WGS) entry which is preliminary data.</text>
</comment>
<evidence type="ECO:0000313" key="1">
    <source>
        <dbReference type="EMBL" id="EKC43298.1"/>
    </source>
</evidence>
<accession>K1RC39</accession>